<name>A0ABV2XLG6_9ACTN</name>
<organism evidence="1 2">
    <name type="scientific">Streptomyces olindensis</name>
    <dbReference type="NCBI Taxonomy" id="358823"/>
    <lineage>
        <taxon>Bacteria</taxon>
        <taxon>Bacillati</taxon>
        <taxon>Actinomycetota</taxon>
        <taxon>Actinomycetes</taxon>
        <taxon>Kitasatosporales</taxon>
        <taxon>Streptomycetaceae</taxon>
        <taxon>Streptomyces</taxon>
    </lineage>
</organism>
<sequence>MNGVHDEEVDEVERPLSRPVLLQLGASAQHFSALEEVLAEIDVPGVSLHEDDPSSLAFPTTGWQTIVVSVVSAGGLKVVRDVLIAHITSKQVKINVTRSDTEKSVTFEGHIAHHREVEQLVREITAEEPSD</sequence>
<reference evidence="1 2" key="1">
    <citation type="submission" date="2024-06" db="EMBL/GenBank/DDBJ databases">
        <title>The Natural Products Discovery Center: Release of the First 8490 Sequenced Strains for Exploring Actinobacteria Biosynthetic Diversity.</title>
        <authorList>
            <person name="Kalkreuter E."/>
            <person name="Kautsar S.A."/>
            <person name="Yang D."/>
            <person name="Bader C.D."/>
            <person name="Teijaro C.N."/>
            <person name="Fluegel L."/>
            <person name="Davis C.M."/>
            <person name="Simpson J.R."/>
            <person name="Lauterbach L."/>
            <person name="Steele A.D."/>
            <person name="Gui C."/>
            <person name="Meng S."/>
            <person name="Li G."/>
            <person name="Viehrig K."/>
            <person name="Ye F."/>
            <person name="Su P."/>
            <person name="Kiefer A.F."/>
            <person name="Nichols A."/>
            <person name="Cepeda A.J."/>
            <person name="Yan W."/>
            <person name="Fan B."/>
            <person name="Jiang Y."/>
            <person name="Adhikari A."/>
            <person name="Zheng C.-J."/>
            <person name="Schuster L."/>
            <person name="Cowan T.M."/>
            <person name="Smanski M.J."/>
            <person name="Chevrette M.G."/>
            <person name="De Carvalho L.P.S."/>
            <person name="Shen B."/>
        </authorList>
    </citation>
    <scope>NUCLEOTIDE SEQUENCE [LARGE SCALE GENOMIC DNA]</scope>
    <source>
        <strain evidence="1 2">NPDC019583</strain>
    </source>
</reference>
<dbReference type="RefSeq" id="WP_037767849.1">
    <property type="nucleotide sequence ID" value="NZ_JBEYBN010000001.1"/>
</dbReference>
<keyword evidence="2" id="KW-1185">Reference proteome</keyword>
<dbReference type="EMBL" id="JBEYBN010000001">
    <property type="protein sequence ID" value="MEU2264845.1"/>
    <property type="molecule type" value="Genomic_DNA"/>
</dbReference>
<proteinExistence type="predicted"/>
<protein>
    <submittedName>
        <fullName evidence="1">Uncharacterized protein</fullName>
    </submittedName>
</protein>
<evidence type="ECO:0000313" key="2">
    <source>
        <dbReference type="Proteomes" id="UP001550603"/>
    </source>
</evidence>
<comment type="caution">
    <text evidence="1">The sequence shown here is derived from an EMBL/GenBank/DDBJ whole genome shotgun (WGS) entry which is preliminary data.</text>
</comment>
<gene>
    <name evidence="1" type="ORF">ABZ568_00020</name>
</gene>
<dbReference type="Proteomes" id="UP001550603">
    <property type="component" value="Unassembled WGS sequence"/>
</dbReference>
<evidence type="ECO:0000313" key="1">
    <source>
        <dbReference type="EMBL" id="MEU2264845.1"/>
    </source>
</evidence>
<accession>A0ABV2XLG6</accession>